<feature type="domain" description="N-acetyltransferase" evidence="3">
    <location>
        <begin position="1"/>
        <end position="174"/>
    </location>
</feature>
<dbReference type="EMBL" id="QYUP01000087">
    <property type="protein sequence ID" value="RJG19210.1"/>
    <property type="molecule type" value="Genomic_DNA"/>
</dbReference>
<keyword evidence="5" id="KW-1185">Reference proteome</keyword>
<dbReference type="InterPro" id="IPR000182">
    <property type="entry name" value="GNAT_dom"/>
</dbReference>
<dbReference type="SUPFAM" id="SSF55729">
    <property type="entry name" value="Acyl-CoA N-acyltransferases (Nat)"/>
    <property type="match status" value="1"/>
</dbReference>
<protein>
    <submittedName>
        <fullName evidence="4">GNAT family N-acetyltransferase</fullName>
    </submittedName>
</protein>
<dbReference type="PANTHER" id="PTHR43877">
    <property type="entry name" value="AMINOALKYLPHOSPHONATE N-ACETYLTRANSFERASE-RELATED-RELATED"/>
    <property type="match status" value="1"/>
</dbReference>
<evidence type="ECO:0000313" key="4">
    <source>
        <dbReference type="EMBL" id="RJG19210.1"/>
    </source>
</evidence>
<evidence type="ECO:0000313" key="5">
    <source>
        <dbReference type="Proteomes" id="UP000284006"/>
    </source>
</evidence>
<dbReference type="Proteomes" id="UP000284006">
    <property type="component" value="Unassembled WGS sequence"/>
</dbReference>
<dbReference type="Pfam" id="PF00583">
    <property type="entry name" value="Acetyltransf_1"/>
    <property type="match status" value="1"/>
</dbReference>
<evidence type="ECO:0000256" key="1">
    <source>
        <dbReference type="ARBA" id="ARBA00022679"/>
    </source>
</evidence>
<dbReference type="OrthoDB" id="3389160at2"/>
<proteinExistence type="predicted"/>
<dbReference type="PROSITE" id="PS51186">
    <property type="entry name" value="GNAT"/>
    <property type="match status" value="1"/>
</dbReference>
<keyword evidence="1 4" id="KW-0808">Transferase</keyword>
<sequence>MNIRLLTPDTFGGVREQLVELLRDTVANGASVGFLAGLDAAEAREYWDGVELAMKDGSRLVFVAEEEGGSTVAGSVQLDLCQKRNGINRGEVQKLIVHSTARRRGVATALMTALEAEARSRERGVLFLDTEAGAPAEVLYRGLGFTYIGGIPEYACTPDGRWTANAIYYKTLFSRNAA</sequence>
<accession>A0A418Y180</accession>
<evidence type="ECO:0000256" key="2">
    <source>
        <dbReference type="ARBA" id="ARBA00023315"/>
    </source>
</evidence>
<organism evidence="4 5">
    <name type="scientific">Massilia cavernae</name>
    <dbReference type="NCBI Taxonomy" id="2320864"/>
    <lineage>
        <taxon>Bacteria</taxon>
        <taxon>Pseudomonadati</taxon>
        <taxon>Pseudomonadota</taxon>
        <taxon>Betaproteobacteria</taxon>
        <taxon>Burkholderiales</taxon>
        <taxon>Oxalobacteraceae</taxon>
        <taxon>Telluria group</taxon>
        <taxon>Massilia</taxon>
    </lineage>
</organism>
<dbReference type="InterPro" id="IPR050832">
    <property type="entry name" value="Bact_Acetyltransf"/>
</dbReference>
<reference evidence="4 5" key="1">
    <citation type="submission" date="2018-09" db="EMBL/GenBank/DDBJ databases">
        <authorList>
            <person name="Zhu H."/>
        </authorList>
    </citation>
    <scope>NUCLEOTIDE SEQUENCE [LARGE SCALE GENOMIC DNA]</scope>
    <source>
        <strain evidence="4 5">K1S02-61</strain>
    </source>
</reference>
<dbReference type="RefSeq" id="WP_119810433.1">
    <property type="nucleotide sequence ID" value="NZ_QYUP01000087.1"/>
</dbReference>
<dbReference type="Gene3D" id="3.40.630.30">
    <property type="match status" value="1"/>
</dbReference>
<name>A0A418Y180_9BURK</name>
<keyword evidence="2" id="KW-0012">Acyltransferase</keyword>
<gene>
    <name evidence="4" type="ORF">D3872_08925</name>
</gene>
<comment type="caution">
    <text evidence="4">The sequence shown here is derived from an EMBL/GenBank/DDBJ whole genome shotgun (WGS) entry which is preliminary data.</text>
</comment>
<evidence type="ECO:0000259" key="3">
    <source>
        <dbReference type="PROSITE" id="PS51186"/>
    </source>
</evidence>
<dbReference type="AlphaFoldDB" id="A0A418Y180"/>
<dbReference type="GO" id="GO:0016747">
    <property type="term" value="F:acyltransferase activity, transferring groups other than amino-acyl groups"/>
    <property type="evidence" value="ECO:0007669"/>
    <property type="project" value="InterPro"/>
</dbReference>
<dbReference type="CDD" id="cd04301">
    <property type="entry name" value="NAT_SF"/>
    <property type="match status" value="1"/>
</dbReference>
<dbReference type="InterPro" id="IPR016181">
    <property type="entry name" value="Acyl_CoA_acyltransferase"/>
</dbReference>